<dbReference type="Proteomes" id="UP000321570">
    <property type="component" value="Unassembled WGS sequence"/>
</dbReference>
<dbReference type="EMBL" id="CABIJS010000222">
    <property type="protein sequence ID" value="VUZ46677.1"/>
    <property type="molecule type" value="Genomic_DNA"/>
</dbReference>
<feature type="compositionally biased region" description="Basic and acidic residues" evidence="1">
    <location>
        <begin position="1"/>
        <end position="13"/>
    </location>
</feature>
<reference evidence="2 3" key="1">
    <citation type="submission" date="2019-07" db="EMBL/GenBank/DDBJ databases">
        <authorList>
            <person name="Jastrzebski P J."/>
            <person name="Paukszto L."/>
            <person name="Jastrzebski P J."/>
        </authorList>
    </citation>
    <scope>NUCLEOTIDE SEQUENCE [LARGE SCALE GENOMIC DNA]</scope>
    <source>
        <strain evidence="2 3">WMS-il1</strain>
    </source>
</reference>
<evidence type="ECO:0000313" key="2">
    <source>
        <dbReference type="EMBL" id="VUZ46677.1"/>
    </source>
</evidence>
<accession>A0A564YHA0</accession>
<sequence length="65" mass="7568">EQFRTYNRERCKEPPLIAGDSNSKRGKKQCSSEQALATHKRWARRKRNAQEPEVTIPSRLSLKVT</sequence>
<feature type="compositionally biased region" description="Basic residues" evidence="1">
    <location>
        <begin position="38"/>
        <end position="47"/>
    </location>
</feature>
<organism evidence="2 3">
    <name type="scientific">Hymenolepis diminuta</name>
    <name type="common">Rat tapeworm</name>
    <dbReference type="NCBI Taxonomy" id="6216"/>
    <lineage>
        <taxon>Eukaryota</taxon>
        <taxon>Metazoa</taxon>
        <taxon>Spiralia</taxon>
        <taxon>Lophotrochozoa</taxon>
        <taxon>Platyhelminthes</taxon>
        <taxon>Cestoda</taxon>
        <taxon>Eucestoda</taxon>
        <taxon>Cyclophyllidea</taxon>
        <taxon>Hymenolepididae</taxon>
        <taxon>Hymenolepis</taxon>
    </lineage>
</organism>
<keyword evidence="3" id="KW-1185">Reference proteome</keyword>
<feature type="region of interest" description="Disordered" evidence="1">
    <location>
        <begin position="1"/>
        <end position="65"/>
    </location>
</feature>
<feature type="non-terminal residue" evidence="2">
    <location>
        <position position="1"/>
    </location>
</feature>
<gene>
    <name evidence="2" type="ORF">WMSIL1_LOCUS6477</name>
</gene>
<protein>
    <submittedName>
        <fullName evidence="2">Uncharacterized protein</fullName>
    </submittedName>
</protein>
<name>A0A564YHA0_HYMDI</name>
<proteinExistence type="predicted"/>
<evidence type="ECO:0000313" key="3">
    <source>
        <dbReference type="Proteomes" id="UP000321570"/>
    </source>
</evidence>
<evidence type="ECO:0000256" key="1">
    <source>
        <dbReference type="SAM" id="MobiDB-lite"/>
    </source>
</evidence>
<dbReference type="AlphaFoldDB" id="A0A564YHA0"/>